<evidence type="ECO:0000256" key="1">
    <source>
        <dbReference type="SAM" id="MobiDB-lite"/>
    </source>
</evidence>
<organism evidence="2 3">
    <name type="scientific">Streptomyces triticirhizae</name>
    <dbReference type="NCBI Taxonomy" id="2483353"/>
    <lineage>
        <taxon>Bacteria</taxon>
        <taxon>Bacillati</taxon>
        <taxon>Actinomycetota</taxon>
        <taxon>Actinomycetes</taxon>
        <taxon>Kitasatosporales</taxon>
        <taxon>Streptomycetaceae</taxon>
        <taxon>Streptomyces</taxon>
    </lineage>
</organism>
<evidence type="ECO:0000313" key="3">
    <source>
        <dbReference type="Proteomes" id="UP000278673"/>
    </source>
</evidence>
<evidence type="ECO:0000313" key="2">
    <source>
        <dbReference type="EMBL" id="RMI44416.1"/>
    </source>
</evidence>
<proteinExistence type="predicted"/>
<accession>A0A3M2M4D7</accession>
<gene>
    <name evidence="2" type="ORF">EBN88_05290</name>
</gene>
<feature type="compositionally biased region" description="Basic and acidic residues" evidence="1">
    <location>
        <begin position="23"/>
        <end position="37"/>
    </location>
</feature>
<dbReference type="AlphaFoldDB" id="A0A3M2M4D7"/>
<keyword evidence="3" id="KW-1185">Reference proteome</keyword>
<name>A0A3M2M4D7_9ACTN</name>
<dbReference type="EMBL" id="RFFJ01000016">
    <property type="protein sequence ID" value="RMI44416.1"/>
    <property type="molecule type" value="Genomic_DNA"/>
</dbReference>
<sequence length="78" mass="8610">MALWGLIGNDRQMATTTYQGRESVSDRATRREAERSATRRRNAKRSVASDAASGGGEAFADRSARSTTRWYRGSRGRG</sequence>
<comment type="caution">
    <text evidence="2">The sequence shown here is derived from an EMBL/GenBank/DDBJ whole genome shotgun (WGS) entry which is preliminary data.</text>
</comment>
<dbReference type="RefSeq" id="WP_122182623.1">
    <property type="nucleotide sequence ID" value="NZ_RFFJ01000016.1"/>
</dbReference>
<protein>
    <submittedName>
        <fullName evidence="2">Uncharacterized protein</fullName>
    </submittedName>
</protein>
<dbReference type="Proteomes" id="UP000278673">
    <property type="component" value="Unassembled WGS sequence"/>
</dbReference>
<feature type="region of interest" description="Disordered" evidence="1">
    <location>
        <begin position="15"/>
        <end position="78"/>
    </location>
</feature>
<reference evidence="2 3" key="1">
    <citation type="submission" date="2018-10" db="EMBL/GenBank/DDBJ databases">
        <title>Isolation, diversity and antifungal activity of actinobacteria from wheat.</title>
        <authorList>
            <person name="Han C."/>
        </authorList>
    </citation>
    <scope>NUCLEOTIDE SEQUENCE [LARGE SCALE GENOMIC DNA]</scope>
    <source>
        <strain evidence="2 3">NEAU-YY642</strain>
    </source>
</reference>